<evidence type="ECO:0000313" key="1">
    <source>
        <dbReference type="EMBL" id="MBB3987059.1"/>
    </source>
</evidence>
<comment type="caution">
    <text evidence="1">The sequence shown here is derived from an EMBL/GenBank/DDBJ whole genome shotgun (WGS) entry which is preliminary data.</text>
</comment>
<dbReference type="AlphaFoldDB" id="A0A7W6DXH6"/>
<evidence type="ECO:0000313" key="2">
    <source>
        <dbReference type="Proteomes" id="UP000541426"/>
    </source>
</evidence>
<keyword evidence="2" id="KW-1185">Reference proteome</keyword>
<dbReference type="EMBL" id="JACIEJ010000008">
    <property type="protein sequence ID" value="MBB3987059.1"/>
    <property type="molecule type" value="Genomic_DNA"/>
</dbReference>
<proteinExistence type="predicted"/>
<name>A0A7W6DXH6_9RHOB</name>
<accession>A0A7W6DXH6</accession>
<protein>
    <submittedName>
        <fullName evidence="1">Flp pilus assembly protein TadD</fullName>
    </submittedName>
</protein>
<gene>
    <name evidence="1" type="ORF">GGQ68_003403</name>
</gene>
<dbReference type="Gene3D" id="1.25.40.10">
    <property type="entry name" value="Tetratricopeptide repeat domain"/>
    <property type="match status" value="1"/>
</dbReference>
<dbReference type="Proteomes" id="UP000541426">
    <property type="component" value="Unassembled WGS sequence"/>
</dbReference>
<organism evidence="1 2">
    <name type="scientific">Sagittula marina</name>
    <dbReference type="NCBI Taxonomy" id="943940"/>
    <lineage>
        <taxon>Bacteria</taxon>
        <taxon>Pseudomonadati</taxon>
        <taxon>Pseudomonadota</taxon>
        <taxon>Alphaproteobacteria</taxon>
        <taxon>Rhodobacterales</taxon>
        <taxon>Roseobacteraceae</taxon>
        <taxon>Sagittula</taxon>
    </lineage>
</organism>
<dbReference type="InterPro" id="IPR011990">
    <property type="entry name" value="TPR-like_helical_dom_sf"/>
</dbReference>
<reference evidence="1 2" key="1">
    <citation type="submission" date="2020-08" db="EMBL/GenBank/DDBJ databases">
        <title>Genomic Encyclopedia of Type Strains, Phase IV (KMG-IV): sequencing the most valuable type-strain genomes for metagenomic binning, comparative biology and taxonomic classification.</title>
        <authorList>
            <person name="Goeker M."/>
        </authorList>
    </citation>
    <scope>NUCLEOTIDE SEQUENCE [LARGE SCALE GENOMIC DNA]</scope>
    <source>
        <strain evidence="1 2">DSM 102235</strain>
    </source>
</reference>
<dbReference type="SUPFAM" id="SSF48452">
    <property type="entry name" value="TPR-like"/>
    <property type="match status" value="1"/>
</dbReference>
<sequence>MTEMMQIDPPQGILDDLVSLYDRDARDVVVEEVGKLLEAFPASYMLWKLFGAALMSEGFPVQAEMALKQALDLRPESKEAQSNYAIAQKLLDDLVKAEDADTTLANC</sequence>
<dbReference type="RefSeq" id="WP_183967896.1">
    <property type="nucleotide sequence ID" value="NZ_BAABBZ010000019.1"/>
</dbReference>